<proteinExistence type="predicted"/>
<name>A0A0E9VTH2_ANGAN</name>
<reference evidence="1" key="2">
    <citation type="journal article" date="2015" name="Fish Shellfish Immunol.">
        <title>Early steps in the European eel (Anguilla anguilla)-Vibrio vulnificus interaction in the gills: Role of the RtxA13 toxin.</title>
        <authorList>
            <person name="Callol A."/>
            <person name="Pajuelo D."/>
            <person name="Ebbesson L."/>
            <person name="Teles M."/>
            <person name="MacKenzie S."/>
            <person name="Amaro C."/>
        </authorList>
    </citation>
    <scope>NUCLEOTIDE SEQUENCE</scope>
</reference>
<reference evidence="1" key="1">
    <citation type="submission" date="2014-11" db="EMBL/GenBank/DDBJ databases">
        <authorList>
            <person name="Amaro Gonzalez C."/>
        </authorList>
    </citation>
    <scope>NUCLEOTIDE SEQUENCE</scope>
</reference>
<dbReference type="EMBL" id="GBXM01027989">
    <property type="protein sequence ID" value="JAH80588.1"/>
    <property type="molecule type" value="Transcribed_RNA"/>
</dbReference>
<accession>A0A0E9VTH2</accession>
<organism evidence="1">
    <name type="scientific">Anguilla anguilla</name>
    <name type="common">European freshwater eel</name>
    <name type="synonym">Muraena anguilla</name>
    <dbReference type="NCBI Taxonomy" id="7936"/>
    <lineage>
        <taxon>Eukaryota</taxon>
        <taxon>Metazoa</taxon>
        <taxon>Chordata</taxon>
        <taxon>Craniata</taxon>
        <taxon>Vertebrata</taxon>
        <taxon>Euteleostomi</taxon>
        <taxon>Actinopterygii</taxon>
        <taxon>Neopterygii</taxon>
        <taxon>Teleostei</taxon>
        <taxon>Anguilliformes</taxon>
        <taxon>Anguillidae</taxon>
        <taxon>Anguilla</taxon>
    </lineage>
</organism>
<evidence type="ECO:0000313" key="1">
    <source>
        <dbReference type="EMBL" id="JAH80588.1"/>
    </source>
</evidence>
<dbReference type="AlphaFoldDB" id="A0A0E9VTH2"/>
<sequence>MCNTRFRIVQLLEGTLVLRFICICLMSCCFGGI</sequence>
<protein>
    <submittedName>
        <fullName evidence="1">Uncharacterized protein</fullName>
    </submittedName>
</protein>